<evidence type="ECO:0000313" key="2">
    <source>
        <dbReference type="EMBL" id="WWD16651.1"/>
    </source>
</evidence>
<dbReference type="InterPro" id="IPR011990">
    <property type="entry name" value="TPR-like_helical_dom_sf"/>
</dbReference>
<protein>
    <submittedName>
        <fullName evidence="2">Uncharacterized protein</fullName>
    </submittedName>
</protein>
<dbReference type="Pfam" id="PF18972">
    <property type="entry name" value="Wheel"/>
    <property type="match status" value="1"/>
</dbReference>
<evidence type="ECO:0000256" key="1">
    <source>
        <dbReference type="SAM" id="MobiDB-lite"/>
    </source>
</evidence>
<dbReference type="GO" id="GO:0005829">
    <property type="term" value="C:cytosol"/>
    <property type="evidence" value="ECO:0007669"/>
    <property type="project" value="TreeGrafter"/>
</dbReference>
<feature type="compositionally biased region" description="Low complexity" evidence="1">
    <location>
        <begin position="1"/>
        <end position="49"/>
    </location>
</feature>
<dbReference type="GeneID" id="43586850"/>
<gene>
    <name evidence="2" type="ORF">CI109_101081</name>
</gene>
<dbReference type="PANTHER" id="PTHR46035:SF1">
    <property type="entry name" value="TETRATRICOPEPTIDE REPEAT PROTEIN 4"/>
    <property type="match status" value="1"/>
</dbReference>
<feature type="region of interest" description="Disordered" evidence="1">
    <location>
        <begin position="174"/>
        <end position="199"/>
    </location>
</feature>
<dbReference type="GO" id="GO:0006457">
    <property type="term" value="P:protein folding"/>
    <property type="evidence" value="ECO:0007669"/>
    <property type="project" value="TreeGrafter"/>
</dbReference>
<feature type="region of interest" description="Disordered" evidence="1">
    <location>
        <begin position="1"/>
        <end position="51"/>
    </location>
</feature>
<organism evidence="2 3">
    <name type="scientific">Kwoniella shandongensis</name>
    <dbReference type="NCBI Taxonomy" id="1734106"/>
    <lineage>
        <taxon>Eukaryota</taxon>
        <taxon>Fungi</taxon>
        <taxon>Dikarya</taxon>
        <taxon>Basidiomycota</taxon>
        <taxon>Agaricomycotina</taxon>
        <taxon>Tremellomycetes</taxon>
        <taxon>Tremellales</taxon>
        <taxon>Cryptococcaceae</taxon>
        <taxon>Kwoniella</taxon>
    </lineage>
</organism>
<reference evidence="2" key="1">
    <citation type="submission" date="2017-08" db="EMBL/GenBank/DDBJ databases">
        <authorList>
            <person name="Cuomo C."/>
            <person name="Billmyre B."/>
            <person name="Heitman J."/>
        </authorList>
    </citation>
    <scope>NUCLEOTIDE SEQUENCE</scope>
    <source>
        <strain evidence="2">CBS 12478</strain>
    </source>
</reference>
<dbReference type="Proteomes" id="UP000322225">
    <property type="component" value="Chromosome 2"/>
</dbReference>
<accession>A0A5M6C4X1</accession>
<dbReference type="Gene3D" id="1.25.40.10">
    <property type="entry name" value="Tetratricopeptide repeat domain"/>
    <property type="match status" value="1"/>
</dbReference>
<dbReference type="GO" id="GO:0005634">
    <property type="term" value="C:nucleus"/>
    <property type="evidence" value="ECO:0007669"/>
    <property type="project" value="TreeGrafter"/>
</dbReference>
<dbReference type="GO" id="GO:0030544">
    <property type="term" value="F:Hsp70 protein binding"/>
    <property type="evidence" value="ECO:0007669"/>
    <property type="project" value="TreeGrafter"/>
</dbReference>
<dbReference type="KEGG" id="ksn:43586850"/>
<dbReference type="GO" id="GO:0051879">
    <property type="term" value="F:Hsp90 protein binding"/>
    <property type="evidence" value="ECO:0007669"/>
    <property type="project" value="InterPro"/>
</dbReference>
<dbReference type="OrthoDB" id="1724687at2759"/>
<reference evidence="2" key="2">
    <citation type="submission" date="2024-01" db="EMBL/GenBank/DDBJ databases">
        <title>Comparative genomics of Cryptococcus and Kwoniella reveals pathogenesis evolution and contrasting modes of karyotype evolution via chromosome fusion or intercentromeric recombination.</title>
        <authorList>
            <person name="Coelho M.A."/>
            <person name="David-Palma M."/>
            <person name="Shea T."/>
            <person name="Bowers K."/>
            <person name="McGinley-Smith S."/>
            <person name="Mohammad A.W."/>
            <person name="Gnirke A."/>
            <person name="Yurkov A.M."/>
            <person name="Nowrousian M."/>
            <person name="Sun S."/>
            <person name="Cuomo C.A."/>
            <person name="Heitman J."/>
        </authorList>
    </citation>
    <scope>NUCLEOTIDE SEQUENCE</scope>
    <source>
        <strain evidence="2">CBS 12478</strain>
    </source>
</reference>
<sequence length="473" mass="52272">MSNPSQQQQQQPPSDDALLDQLISSWPTSSSSTSTAPGGTGTVGPVAPSKDVTVEDFQKVLDSTPLFMRETPKDGEENPILDALRSLVFEGEGDEIALNFKDHGNELHAQKSYSEAIKAYTEGVDAKPSSPSLLVTLLNNRAQCHLLLKNYGSVLKDAGKVIGLYSAHAQMAREGKKSGVKKEKKIEGEGEKKEKDDDADKEEITLLKSDKALVKALFRAAQSLVALSRWKEGSDVIARGQSLAVEVGENPSAWTKVSSDLQKGLKRDTDRAERIRRENLSKFALRRAVEERGLVVVDTPNPPDNPHPFKFDPEAIAALATAETEDQEAGWQPPPSHTSIIFPVFLLYPTYGQSDFITHFHEDTSFQDQLDVIFPKSKSQSNPQIPFAEWDTKQEYYTSNLVVYVETAQRRLLKVGKELTLREVLAKAKKAAVGDQKKDGVVLRDGLLSFVVLVKGTAEKAWIEDFKKKRDGK</sequence>
<dbReference type="SUPFAM" id="SSF48452">
    <property type="entry name" value="TPR-like"/>
    <property type="match status" value="1"/>
</dbReference>
<dbReference type="EMBL" id="CP144052">
    <property type="protein sequence ID" value="WWD16651.1"/>
    <property type="molecule type" value="Genomic_DNA"/>
</dbReference>
<name>A0A5M6C4X1_9TREE</name>
<dbReference type="InterPro" id="IPR044059">
    <property type="entry name" value="Csn1/TTC4_wheel"/>
</dbReference>
<proteinExistence type="predicted"/>
<keyword evidence="3" id="KW-1185">Reference proteome</keyword>
<dbReference type="AlphaFoldDB" id="A0A5M6C4X1"/>
<dbReference type="RefSeq" id="XP_031863072.1">
    <property type="nucleotide sequence ID" value="XM_032002733.1"/>
</dbReference>
<dbReference type="PANTHER" id="PTHR46035">
    <property type="entry name" value="TETRATRICOPEPTIDE REPEAT PROTEIN 4"/>
    <property type="match status" value="1"/>
</dbReference>
<evidence type="ECO:0000313" key="3">
    <source>
        <dbReference type="Proteomes" id="UP000322225"/>
    </source>
</evidence>